<dbReference type="GeneID" id="36523241"/>
<evidence type="ECO:0000313" key="1">
    <source>
        <dbReference type="EMBL" id="PLB40567.1"/>
    </source>
</evidence>
<dbReference type="AlphaFoldDB" id="A0A2I2FIV9"/>
<sequence>MKNHKDNFPEHHYCKRCDEDFHNEESFMIHKLKSTKHITCPNHRTPQAIVCVGCSSKFKSASSLMQHIEADECEKIPQLRLLHEQSKKLIMKEFLLKGGQHASHPVIPERDNLDDQDGGVSLAGWDFEAMAFRPKPTTEPKNDQADHVAKDSANMAFEHWPLPGERPETELKDFPKLSLNEQGNDETDPCHGNLVRPKPRVLKSTQAASGGANTPNAGQTLLLLDSKWDANRFLHGASSRYMCPCGMSFDAKEEFEMHILRKTTATRTTQCPGCLRVFKTTAALIAHCESPSTRCDVNVGSRFPQIIDELSGGVIQMAGFYPDGTAKYEAGKLDLTETTMVGTDLRKW</sequence>
<dbReference type="RefSeq" id="XP_024674579.1">
    <property type="nucleotide sequence ID" value="XM_024816081.1"/>
</dbReference>
<dbReference type="EMBL" id="KZ559124">
    <property type="protein sequence ID" value="PLB40567.1"/>
    <property type="molecule type" value="Genomic_DNA"/>
</dbReference>
<keyword evidence="2" id="KW-1185">Reference proteome</keyword>
<dbReference type="Pfam" id="PF24666">
    <property type="entry name" value="zf-C2H2_fungi_2"/>
    <property type="match status" value="1"/>
</dbReference>
<gene>
    <name evidence="1" type="ORF">BDW47DRAFT_123580</name>
</gene>
<accession>A0A2I2FIV9</accession>
<dbReference type="Proteomes" id="UP000234585">
    <property type="component" value="Unassembled WGS sequence"/>
</dbReference>
<proteinExistence type="predicted"/>
<organism evidence="1 2">
    <name type="scientific">Aspergillus candidus</name>
    <dbReference type="NCBI Taxonomy" id="41067"/>
    <lineage>
        <taxon>Eukaryota</taxon>
        <taxon>Fungi</taxon>
        <taxon>Dikarya</taxon>
        <taxon>Ascomycota</taxon>
        <taxon>Pezizomycotina</taxon>
        <taxon>Eurotiomycetes</taxon>
        <taxon>Eurotiomycetidae</taxon>
        <taxon>Eurotiales</taxon>
        <taxon>Aspergillaceae</taxon>
        <taxon>Aspergillus</taxon>
        <taxon>Aspergillus subgen. Circumdati</taxon>
    </lineage>
</organism>
<dbReference type="Gene3D" id="3.30.160.60">
    <property type="entry name" value="Classic Zinc Finger"/>
    <property type="match status" value="1"/>
</dbReference>
<evidence type="ECO:0008006" key="3">
    <source>
        <dbReference type="Google" id="ProtNLM"/>
    </source>
</evidence>
<name>A0A2I2FIV9_ASPCN</name>
<dbReference type="STRING" id="41067.A0A2I2FIV9"/>
<reference evidence="1 2" key="1">
    <citation type="submission" date="2017-12" db="EMBL/GenBank/DDBJ databases">
        <authorList>
            <consortium name="DOE Joint Genome Institute"/>
            <person name="Haridas S."/>
            <person name="Kjaerbolling I."/>
            <person name="Vesth T.C."/>
            <person name="Frisvad J.C."/>
            <person name="Nybo J.L."/>
            <person name="Theobald S."/>
            <person name="Kuo A."/>
            <person name="Bowyer P."/>
            <person name="Matsuda Y."/>
            <person name="Mondo S."/>
            <person name="Lyhne E.K."/>
            <person name="Kogle M.E."/>
            <person name="Clum A."/>
            <person name="Lipzen A."/>
            <person name="Salamov A."/>
            <person name="Ngan C.Y."/>
            <person name="Daum C."/>
            <person name="Chiniquy J."/>
            <person name="Barry K."/>
            <person name="LaButti K."/>
            <person name="Simmons B.A."/>
            <person name="Magnuson J.K."/>
            <person name="Mortensen U.H."/>
            <person name="Larsen T.O."/>
            <person name="Grigoriev I.V."/>
            <person name="Baker S.E."/>
            <person name="Andersen M.R."/>
            <person name="Nordberg H.P."/>
            <person name="Cantor M.N."/>
            <person name="Hua S.X."/>
        </authorList>
    </citation>
    <scope>NUCLEOTIDE SEQUENCE [LARGE SCALE GENOMIC DNA]</scope>
    <source>
        <strain evidence="1 2">CBS 102.13</strain>
    </source>
</reference>
<protein>
    <recommendedName>
        <fullName evidence="3">C2H2-type domain-containing protein</fullName>
    </recommendedName>
</protein>
<dbReference type="OrthoDB" id="8117402at2759"/>
<evidence type="ECO:0000313" key="2">
    <source>
        <dbReference type="Proteomes" id="UP000234585"/>
    </source>
</evidence>